<accession>A0A446BD54</accession>
<dbReference type="Proteomes" id="UP000289323">
    <property type="component" value="Unassembled WGS sequence"/>
</dbReference>
<dbReference type="AlphaFoldDB" id="A0A446BD54"/>
<sequence length="189" mass="18866">MASQSCSIPLPPLTLGALSRPCRGRDWLAPTTPGTTVTVFFPTPLVLLTTPPPAPPAPPAAVPPAAAAAAAWAAAATLPLPGAAVAVAVAVLDRVSGRTMLRALSLRLGGPPPLRGLTPVVPVVVLAALVVVAVVVVVVVAGLLSFGGPGSGPRLLGARLDGLRERLVLEVVETDVVVEVSVPPLGRAL</sequence>
<name>A0A446BD54_9PEZI</name>
<dbReference type="EMBL" id="OUUZ01000004">
    <property type="protein sequence ID" value="SPQ20424.1"/>
    <property type="molecule type" value="Genomic_DNA"/>
</dbReference>
<keyword evidence="1" id="KW-0812">Transmembrane</keyword>
<evidence type="ECO:0000313" key="3">
    <source>
        <dbReference type="Proteomes" id="UP000289323"/>
    </source>
</evidence>
<evidence type="ECO:0000256" key="1">
    <source>
        <dbReference type="SAM" id="Phobius"/>
    </source>
</evidence>
<organism evidence="2 3">
    <name type="scientific">Thermothielavioides terrestris</name>
    <dbReference type="NCBI Taxonomy" id="2587410"/>
    <lineage>
        <taxon>Eukaryota</taxon>
        <taxon>Fungi</taxon>
        <taxon>Dikarya</taxon>
        <taxon>Ascomycota</taxon>
        <taxon>Pezizomycotina</taxon>
        <taxon>Sordariomycetes</taxon>
        <taxon>Sordariomycetidae</taxon>
        <taxon>Sordariales</taxon>
        <taxon>Chaetomiaceae</taxon>
        <taxon>Thermothielavioides</taxon>
    </lineage>
</organism>
<feature type="transmembrane region" description="Helical" evidence="1">
    <location>
        <begin position="65"/>
        <end position="92"/>
    </location>
</feature>
<evidence type="ECO:0000313" key="2">
    <source>
        <dbReference type="EMBL" id="SPQ20424.1"/>
    </source>
</evidence>
<keyword evidence="1" id="KW-1133">Transmembrane helix</keyword>
<reference evidence="2 3" key="1">
    <citation type="submission" date="2018-04" db="EMBL/GenBank/DDBJ databases">
        <authorList>
            <person name="Huttner S."/>
            <person name="Dainat J."/>
        </authorList>
    </citation>
    <scope>NUCLEOTIDE SEQUENCE [LARGE SCALE GENOMIC DNA]</scope>
</reference>
<keyword evidence="1" id="KW-0472">Membrane</keyword>
<protein>
    <submittedName>
        <fullName evidence="2">8548aa0c-8624-4350-94df-dfabaf5e17e3</fullName>
    </submittedName>
</protein>
<feature type="transmembrane region" description="Helical" evidence="1">
    <location>
        <begin position="123"/>
        <end position="146"/>
    </location>
</feature>
<proteinExistence type="predicted"/>
<gene>
    <name evidence="2" type="ORF">TT172_LOCUS2843</name>
</gene>